<evidence type="ECO:0000313" key="3">
    <source>
        <dbReference type="Proteomes" id="UP000198508"/>
    </source>
</evidence>
<protein>
    <submittedName>
        <fullName evidence="2">Uncharacterized protein</fullName>
    </submittedName>
</protein>
<name>A0A1I0H8E4_9FIRM</name>
<sequence>MRKTLKRGAAFCLAAMMALTACGAKSGNSGETGGQAAETKAQTQAEEKTEVRHLTLAAVASSSGLFPYCVSIGKVLSTLPELDITVSESGGNVDNTQQLRAGEISIANSISNTDYESYTGTGSTFKEPFKDFRILWYYESSPIQICVAKDTGIASLEDLEGQTFNPGGTGTAASVVTHEALDVLGIKPEYFEAAQADAADAYSNRQIVGAVKTGPFPDSYVMQLNTNRPIQMINIPDEQLNTILEAIPSVKSAVIPAGVYDGVDYEVQTLSTYQGLQVDMSFSQDLVYRMWKAMWEEEADTWKNAYQIGADNNIPELTLKAASTPLHAGTVQYLTELGYEVPQELIPEEYVPVNP</sequence>
<reference evidence="3" key="1">
    <citation type="submission" date="2016-10" db="EMBL/GenBank/DDBJ databases">
        <authorList>
            <person name="Varghese N."/>
            <person name="Submissions S."/>
        </authorList>
    </citation>
    <scope>NUCLEOTIDE SEQUENCE [LARGE SCALE GENOMIC DNA]</scope>
    <source>
        <strain evidence="3">NLAE-zl-G277</strain>
    </source>
</reference>
<proteinExistence type="predicted"/>
<keyword evidence="1" id="KW-0732">Signal</keyword>
<feature type="chain" id="PRO_5044372563" evidence="1">
    <location>
        <begin position="24"/>
        <end position="355"/>
    </location>
</feature>
<dbReference type="Gene3D" id="3.40.190.10">
    <property type="entry name" value="Periplasmic binding protein-like II"/>
    <property type="match status" value="2"/>
</dbReference>
<dbReference type="Proteomes" id="UP000198508">
    <property type="component" value="Unassembled WGS sequence"/>
</dbReference>
<dbReference type="SUPFAM" id="SSF53850">
    <property type="entry name" value="Periplasmic binding protein-like II"/>
    <property type="match status" value="1"/>
</dbReference>
<accession>A0A1I0H8E4</accession>
<evidence type="ECO:0000256" key="1">
    <source>
        <dbReference type="SAM" id="SignalP"/>
    </source>
</evidence>
<dbReference type="PANTHER" id="PTHR42941">
    <property type="entry name" value="SLL1037 PROTEIN"/>
    <property type="match status" value="1"/>
</dbReference>
<gene>
    <name evidence="2" type="ORF">SAMN05216313_1153</name>
</gene>
<dbReference type="STRING" id="460384.SAMN05216313_1153"/>
<dbReference type="InterPro" id="IPR011852">
    <property type="entry name" value="TRAP_TAXI"/>
</dbReference>
<dbReference type="AlphaFoldDB" id="A0A1I0H8E4"/>
<keyword evidence="3" id="KW-1185">Reference proteome</keyword>
<dbReference type="PANTHER" id="PTHR42941:SF1">
    <property type="entry name" value="SLL1037 PROTEIN"/>
    <property type="match status" value="1"/>
</dbReference>
<dbReference type="GeneID" id="93276789"/>
<evidence type="ECO:0000313" key="2">
    <source>
        <dbReference type="EMBL" id="SET79983.1"/>
    </source>
</evidence>
<dbReference type="NCBIfam" id="TIGR02122">
    <property type="entry name" value="TRAP_TAXI"/>
    <property type="match status" value="1"/>
</dbReference>
<feature type="signal peptide" evidence="1">
    <location>
        <begin position="1"/>
        <end position="23"/>
    </location>
</feature>
<organism evidence="2 3">
    <name type="scientific">Enterocloster lavalensis</name>
    <dbReference type="NCBI Taxonomy" id="460384"/>
    <lineage>
        <taxon>Bacteria</taxon>
        <taxon>Bacillati</taxon>
        <taxon>Bacillota</taxon>
        <taxon>Clostridia</taxon>
        <taxon>Lachnospirales</taxon>
        <taxon>Lachnospiraceae</taxon>
        <taxon>Enterocloster</taxon>
    </lineage>
</organism>
<dbReference type="Pfam" id="PF16868">
    <property type="entry name" value="NMT1_3"/>
    <property type="match status" value="1"/>
</dbReference>
<dbReference type="EMBL" id="FOIM01000015">
    <property type="protein sequence ID" value="SET79983.1"/>
    <property type="molecule type" value="Genomic_DNA"/>
</dbReference>
<dbReference type="PROSITE" id="PS51257">
    <property type="entry name" value="PROKAR_LIPOPROTEIN"/>
    <property type="match status" value="1"/>
</dbReference>
<dbReference type="RefSeq" id="WP_092365036.1">
    <property type="nucleotide sequence ID" value="NZ_CABJCG010000037.1"/>
</dbReference>